<comment type="caution">
    <text evidence="1">The sequence shown here is derived from an EMBL/GenBank/DDBJ whole genome shotgun (WGS) entry which is preliminary data.</text>
</comment>
<organism evidence="1 2">
    <name type="scientific">Crenichthys baileyi</name>
    <name type="common">White River springfish</name>
    <dbReference type="NCBI Taxonomy" id="28760"/>
    <lineage>
        <taxon>Eukaryota</taxon>
        <taxon>Metazoa</taxon>
        <taxon>Chordata</taxon>
        <taxon>Craniata</taxon>
        <taxon>Vertebrata</taxon>
        <taxon>Euteleostomi</taxon>
        <taxon>Actinopterygii</taxon>
        <taxon>Neopterygii</taxon>
        <taxon>Teleostei</taxon>
        <taxon>Neoteleostei</taxon>
        <taxon>Acanthomorphata</taxon>
        <taxon>Ovalentaria</taxon>
        <taxon>Atherinomorphae</taxon>
        <taxon>Cyprinodontiformes</taxon>
        <taxon>Goodeidae</taxon>
        <taxon>Crenichthys</taxon>
    </lineage>
</organism>
<proteinExistence type="predicted"/>
<reference evidence="1 2" key="1">
    <citation type="submission" date="2021-06" db="EMBL/GenBank/DDBJ databases">
        <authorList>
            <person name="Palmer J.M."/>
        </authorList>
    </citation>
    <scope>NUCLEOTIDE SEQUENCE [LARGE SCALE GENOMIC DNA]</scope>
    <source>
        <strain evidence="1 2">MEX-2019</strain>
        <tissue evidence="1">Muscle</tissue>
    </source>
</reference>
<dbReference type="Proteomes" id="UP001311232">
    <property type="component" value="Unassembled WGS sequence"/>
</dbReference>
<keyword evidence="2" id="KW-1185">Reference proteome</keyword>
<evidence type="ECO:0000313" key="1">
    <source>
        <dbReference type="EMBL" id="KAK5599327.1"/>
    </source>
</evidence>
<gene>
    <name evidence="1" type="ORF">CRENBAI_022917</name>
</gene>
<sequence length="117" mass="12828">MNALGFKGGVLAKLQVCKYPSLPFQSSRLTSSCCGDLTATHQLHFSEGSNCMQEIFTEGYLLQNFAVFTEFRISRRKLKGSLHLKSPRVPQQITREGGLECVLGVTLRSSASTTAGR</sequence>
<evidence type="ECO:0000313" key="2">
    <source>
        <dbReference type="Proteomes" id="UP001311232"/>
    </source>
</evidence>
<name>A0AAV9QT84_9TELE</name>
<protein>
    <submittedName>
        <fullName evidence="1">Uncharacterized protein</fullName>
    </submittedName>
</protein>
<accession>A0AAV9QT84</accession>
<dbReference type="AlphaFoldDB" id="A0AAV9QT84"/>
<dbReference type="EMBL" id="JAHHUM010002947">
    <property type="protein sequence ID" value="KAK5599327.1"/>
    <property type="molecule type" value="Genomic_DNA"/>
</dbReference>